<name>A0A3R7W683_APHAT</name>
<dbReference type="EMBL" id="MZMZ02005341">
    <property type="protein sequence ID" value="RQM16571.1"/>
    <property type="molecule type" value="Genomic_DNA"/>
</dbReference>
<dbReference type="AlphaFoldDB" id="A0A3R7W683"/>
<gene>
    <name evidence="1" type="ORF">B5M09_001461</name>
</gene>
<evidence type="ECO:0000313" key="1">
    <source>
        <dbReference type="EMBL" id="RQM16571.1"/>
    </source>
</evidence>
<keyword evidence="2" id="KW-1185">Reference proteome</keyword>
<sequence>MRANVVVISDRPCVKKAGSMRAGVAVVGVRTTSTFWNNLFTRRVVAYPRTTWLASNSALEYPSLGKDKAICTSISVKMVTPWLWWMVYVAHAFFSSRTVARNWSSTAESAAAATNSSGKTPIRTDASGEFIAFQVDVGGVCTWLVGTSVWLPLSTSYATAASCTVAAMGPTLAMLGSVRASSGMRMNVALIPVTPLNAAGVRMEPHLSARARDPRSPTRQT</sequence>
<comment type="caution">
    <text evidence="1">The sequence shown here is derived from an EMBL/GenBank/DDBJ whole genome shotgun (WGS) entry which is preliminary data.</text>
</comment>
<evidence type="ECO:0000313" key="2">
    <source>
        <dbReference type="Proteomes" id="UP000284702"/>
    </source>
</evidence>
<organism evidence="1 2">
    <name type="scientific">Aphanomyces astaci</name>
    <name type="common">Crayfish plague agent</name>
    <dbReference type="NCBI Taxonomy" id="112090"/>
    <lineage>
        <taxon>Eukaryota</taxon>
        <taxon>Sar</taxon>
        <taxon>Stramenopiles</taxon>
        <taxon>Oomycota</taxon>
        <taxon>Saprolegniomycetes</taxon>
        <taxon>Saprolegniales</taxon>
        <taxon>Verrucalvaceae</taxon>
        <taxon>Aphanomyces</taxon>
    </lineage>
</organism>
<accession>A0A3R7W683</accession>
<proteinExistence type="predicted"/>
<dbReference type="Proteomes" id="UP000284702">
    <property type="component" value="Unassembled WGS sequence"/>
</dbReference>
<protein>
    <submittedName>
        <fullName evidence="1">Uncharacterized protein</fullName>
    </submittedName>
</protein>
<reference evidence="1" key="1">
    <citation type="submission" date="2018-07" db="EMBL/GenBank/DDBJ databases">
        <title>Annotation of Aphanomyces astaci genome assembly.</title>
        <authorList>
            <person name="Studholme D.J."/>
        </authorList>
    </citation>
    <scope>NUCLEOTIDE SEQUENCE [LARGE SCALE GENOMIC DNA]</scope>
    <source>
        <strain evidence="1">Pc</strain>
    </source>
</reference>